<comment type="catalytic activity">
    <reaction evidence="5 6">
        <text>alpha-maltose 1-phosphate + [(1-&gt;4)-alpha-D-glucosyl](n) = [(1-&gt;4)-alpha-D-glucosyl](n+2) + phosphate</text>
        <dbReference type="Rhea" id="RHEA:42692"/>
        <dbReference type="Rhea" id="RHEA-COMP:9584"/>
        <dbReference type="Rhea" id="RHEA-COMP:10183"/>
        <dbReference type="ChEBI" id="CHEBI:15444"/>
        <dbReference type="ChEBI" id="CHEBI:43474"/>
        <dbReference type="ChEBI" id="CHEBI:63576"/>
        <dbReference type="EC" id="2.4.99.16"/>
    </reaction>
</comment>
<proteinExistence type="inferred from homology"/>
<dbReference type="HAMAP" id="MF_02124">
    <property type="entry name" value="GlgE"/>
    <property type="match status" value="1"/>
</dbReference>
<dbReference type="SUPFAM" id="SSF51445">
    <property type="entry name" value="(Trans)glycosidases"/>
    <property type="match status" value="1"/>
</dbReference>
<evidence type="ECO:0000256" key="5">
    <source>
        <dbReference type="ARBA" id="ARBA00048735"/>
    </source>
</evidence>
<dbReference type="InterPro" id="IPR017853">
    <property type="entry name" value="GH"/>
</dbReference>
<dbReference type="InterPro" id="IPR026585">
    <property type="entry name" value="GlgE"/>
</dbReference>
<dbReference type="OrthoDB" id="9805159at2"/>
<dbReference type="GO" id="GO:0004553">
    <property type="term" value="F:hydrolase activity, hydrolyzing O-glycosyl compounds"/>
    <property type="evidence" value="ECO:0007669"/>
    <property type="project" value="InterPro"/>
</dbReference>
<feature type="active site" description="Nucleophile" evidence="6">
    <location>
        <position position="380"/>
    </location>
</feature>
<feature type="binding site" evidence="6">
    <location>
        <position position="381"/>
    </location>
    <ligand>
        <name>alpha-maltose 1-phosphate</name>
        <dbReference type="ChEBI" id="CHEBI:63576"/>
    </ligand>
</feature>
<dbReference type="Gene3D" id="3.20.20.80">
    <property type="entry name" value="Glycosidases"/>
    <property type="match status" value="1"/>
</dbReference>
<feature type="binding site" evidence="6">
    <location>
        <position position="309"/>
    </location>
    <ligand>
        <name>alpha-maltose 1-phosphate</name>
        <dbReference type="ChEBI" id="CHEBI:63576"/>
    </ligand>
</feature>
<evidence type="ECO:0000256" key="1">
    <source>
        <dbReference type="ARBA" id="ARBA00011738"/>
    </source>
</evidence>
<comment type="subunit">
    <text evidence="1 6">Homodimer.</text>
</comment>
<keyword evidence="2 6" id="KW-0328">Glycosyltransferase</keyword>
<dbReference type="EC" id="2.4.99.16" evidence="6"/>
<gene>
    <name evidence="6" type="primary">glgE</name>
    <name evidence="8" type="ORF">TAO_0758</name>
</gene>
<dbReference type="InterPro" id="IPR013783">
    <property type="entry name" value="Ig-like_fold"/>
</dbReference>
<keyword evidence="9" id="KW-1185">Reference proteome</keyword>
<accession>A0A1Q2SLW3</accession>
<evidence type="ECO:0000313" key="8">
    <source>
        <dbReference type="EMBL" id="BAW80128.1"/>
    </source>
</evidence>
<dbReference type="InterPro" id="IPR049171">
    <property type="entry name" value="GLGE_C"/>
</dbReference>
<dbReference type="KEGG" id="ntt:TAO_0758"/>
<dbReference type="SMART" id="SM00642">
    <property type="entry name" value="Aamy"/>
    <property type="match status" value="1"/>
</dbReference>
<evidence type="ECO:0000256" key="6">
    <source>
        <dbReference type="HAMAP-Rule" id="MF_02124"/>
    </source>
</evidence>
<dbReference type="Pfam" id="PF21702">
    <property type="entry name" value="GLGE_C"/>
    <property type="match status" value="1"/>
</dbReference>
<reference evidence="8 9" key="1">
    <citation type="journal article" date="2017" name="ISME J.">
        <title>An acid-tolerant ammonia-oxidizing ?-proteobacterium from soil.</title>
        <authorList>
            <person name="Hayatsu M."/>
            <person name="Tago K."/>
            <person name="Uchiyama I."/>
            <person name="Toyoda A."/>
            <person name="Wang Y."/>
            <person name="Shimomura Y."/>
            <person name="Okubo T."/>
            <person name="Kurisu F."/>
            <person name="Hirono Y."/>
            <person name="Nonaka K."/>
            <person name="Akiyama H."/>
            <person name="Itoh T."/>
            <person name="Takami H."/>
        </authorList>
    </citation>
    <scope>NUCLEOTIDE SEQUENCE [LARGE SCALE GENOMIC DNA]</scope>
    <source>
        <strain evidence="8 9">TAO100</strain>
    </source>
</reference>
<feature type="binding site" evidence="6">
    <location>
        <position position="249"/>
    </location>
    <ligand>
        <name>alpha-maltose 1-phosphate</name>
        <dbReference type="ChEBI" id="CHEBI:63576"/>
    </ligand>
</feature>
<keyword evidence="4 6" id="KW-0119">Carbohydrate metabolism</keyword>
<sequence length="662" mass="77192">MQYKAGRKRVVIEGVTPEIDGGDFAIKRTVNETVIVEADVFTDGHDAVSAVLQYRKAGATTWDEVPMQPLGNDRWQGCFKVTEIGRYQYTLATWVDHFKSWRQALAKRTQLTDIVLQLQVGAQLIEAVAERADEEDAKRLREQAKILADKGDLHKRLTIALEDEIALLMDRYPDQQLVTRYDKNLSVIVERVRGRFSTWYEMFPRSCTLVSGQPGNFNTCEDRLPYIAAMGFDVLYLPPIHPIGHIHRKGKNNTLVAGAEDPGSPWAIGAEEGGHKKIHPQLGTFKDFQRFIAKAREYGIEVALDIAFQCAPDHPYVKAHPEWFRWRPDNTVQYAENPPKKYEDIYPFYFETDQWEPLWDELKSIFLFWIEQGIHIFRVDNPHTKPFPLWEWLIAEVKKVAPDTLFLAEAFTRPKVMHRLAKLGFSQSYNYFPWRNTKQELIAYFTELTQSESREYFRPNLWPNTPDILPEYLQFGGRPAFMIRLLLAATLGASYGIYGPAYELMENTPRDLGGEEYLDSEKYQLRHWNITRTDSLKDFIAQVNQIRKDNLALQSDWSLRFYPIDNDQMICYSKWTEDLSNIILVVINLDAHHTQSGWVELPLERLGLKENLPYQVHDLLSGTRYLWQGYRNYVELNPQIAPAYIFSVRRRVRTEHDFDYYL</sequence>
<dbReference type="Gene3D" id="2.60.40.10">
    <property type="entry name" value="Immunoglobulins"/>
    <property type="match status" value="1"/>
</dbReference>
<dbReference type="InterPro" id="IPR021828">
    <property type="entry name" value="GlgE_dom_N/S"/>
</dbReference>
<dbReference type="AlphaFoldDB" id="A0A1Q2SLW3"/>
<dbReference type="PANTHER" id="PTHR47786">
    <property type="entry name" value="ALPHA-1,4-GLUCAN:MALTOSE-1-PHOSPHATE MALTOSYLTRANSFERASE"/>
    <property type="match status" value="1"/>
</dbReference>
<dbReference type="CDD" id="cd11344">
    <property type="entry name" value="AmyAc_GlgE_like"/>
    <property type="match status" value="1"/>
</dbReference>
<comment type="function">
    <text evidence="6">Maltosyltransferase that uses maltose 1-phosphate (M1P) as the sugar donor to elongate linear or branched alpha-(1-&gt;4)-glucans. Is involved in a branched alpha-glucan biosynthetic pathway from trehalose, together with TreS, Mak and GlgB.</text>
</comment>
<evidence type="ECO:0000259" key="7">
    <source>
        <dbReference type="SMART" id="SM00642"/>
    </source>
</evidence>
<dbReference type="GO" id="GO:0030979">
    <property type="term" value="P:alpha-glucan biosynthetic process"/>
    <property type="evidence" value="ECO:0007669"/>
    <property type="project" value="UniProtKB-UniRule"/>
</dbReference>
<feature type="binding site" evidence="6">
    <location>
        <position position="344"/>
    </location>
    <ligand>
        <name>alpha-maltose 1-phosphate</name>
        <dbReference type="ChEBI" id="CHEBI:63576"/>
    </ligand>
</feature>
<dbReference type="InterPro" id="IPR013780">
    <property type="entry name" value="Glyco_hydro_b"/>
</dbReference>
<dbReference type="Pfam" id="PF11896">
    <property type="entry name" value="GlgE_dom_N_S"/>
    <property type="match status" value="1"/>
</dbReference>
<evidence type="ECO:0000256" key="4">
    <source>
        <dbReference type="ARBA" id="ARBA00023277"/>
    </source>
</evidence>
<dbReference type="CDD" id="cd06225">
    <property type="entry name" value="HAMP"/>
    <property type="match status" value="1"/>
</dbReference>
<feature type="active site" description="Proton donor" evidence="6">
    <location>
        <position position="409"/>
    </location>
</feature>
<protein>
    <recommendedName>
        <fullName evidence="6">Alpha-1,4-glucan:maltose-1-phosphate maltosyltransferase</fullName>
        <shortName evidence="6">GMPMT</shortName>
        <ecNumber evidence="6">2.4.99.16</ecNumber>
    </recommendedName>
    <alternativeName>
        <fullName evidence="6">(1-&gt;4)-alpha-D-glucan:maltose-1-phosphate alpha-D-maltosyltransferase</fullName>
    </alternativeName>
</protein>
<evidence type="ECO:0000256" key="2">
    <source>
        <dbReference type="ARBA" id="ARBA00022676"/>
    </source>
</evidence>
<dbReference type="RefSeq" id="WP_096526708.1">
    <property type="nucleotide sequence ID" value="NZ_AP014836.1"/>
</dbReference>
<dbReference type="InterPro" id="IPR006047">
    <property type="entry name" value="GH13_cat_dom"/>
</dbReference>
<feature type="binding site" evidence="6">
    <location>
        <begin position="522"/>
        <end position="523"/>
    </location>
    <ligand>
        <name>alpha-maltose 1-phosphate</name>
        <dbReference type="ChEBI" id="CHEBI:63576"/>
    </ligand>
</feature>
<comment type="similarity">
    <text evidence="6">Belongs to the glycosyl hydrolase 13 family. GlgE subfamily.</text>
</comment>
<dbReference type="EMBL" id="AP014836">
    <property type="protein sequence ID" value="BAW80128.1"/>
    <property type="molecule type" value="Genomic_DNA"/>
</dbReference>
<evidence type="ECO:0000256" key="3">
    <source>
        <dbReference type="ARBA" id="ARBA00022679"/>
    </source>
</evidence>
<dbReference type="PANTHER" id="PTHR47786:SF2">
    <property type="entry name" value="GLYCOSYL HYDROLASE FAMILY 13 CATALYTIC DOMAIN-CONTAINING PROTEIN"/>
    <property type="match status" value="1"/>
</dbReference>
<name>A0A1Q2SLW3_9GAMM</name>
<dbReference type="Gene3D" id="2.60.40.1180">
    <property type="entry name" value="Golgi alpha-mannosidase II"/>
    <property type="match status" value="1"/>
</dbReference>
<dbReference type="GO" id="GO:0016758">
    <property type="term" value="F:hexosyltransferase activity"/>
    <property type="evidence" value="ECO:0007669"/>
    <property type="project" value="UniProtKB-UniRule"/>
</dbReference>
<feature type="domain" description="Glycosyl hydrolase family 13 catalytic" evidence="7">
    <location>
        <begin position="197"/>
        <end position="547"/>
    </location>
</feature>
<dbReference type="Pfam" id="PF00128">
    <property type="entry name" value="Alpha-amylase"/>
    <property type="match status" value="1"/>
</dbReference>
<organism evidence="8 9">
    <name type="scientific">Candidatus Nitrosoglobus terrae</name>
    <dbReference type="NCBI Taxonomy" id="1630141"/>
    <lineage>
        <taxon>Bacteria</taxon>
        <taxon>Pseudomonadati</taxon>
        <taxon>Pseudomonadota</taxon>
        <taxon>Gammaproteobacteria</taxon>
        <taxon>Chromatiales</taxon>
        <taxon>Chromatiaceae</taxon>
        <taxon>Candidatus Nitrosoglobus</taxon>
    </lineage>
</organism>
<evidence type="ECO:0000313" key="9">
    <source>
        <dbReference type="Proteomes" id="UP000243679"/>
    </source>
</evidence>
<dbReference type="Gene3D" id="1.20.58.80">
    <property type="entry name" value="Phosphotransferase system, lactose/cellobiose-type IIA subunit"/>
    <property type="match status" value="1"/>
</dbReference>
<feature type="site" description="Transition state stabilizer" evidence="6">
    <location>
        <position position="467"/>
    </location>
</feature>
<dbReference type="Proteomes" id="UP000243679">
    <property type="component" value="Chromosome"/>
</dbReference>
<keyword evidence="3 6" id="KW-0808">Transferase</keyword>